<dbReference type="InterPro" id="IPR013078">
    <property type="entry name" value="His_Pase_superF_clade-1"/>
</dbReference>
<dbReference type="InterPro" id="IPR050275">
    <property type="entry name" value="PGM_Phosphatase"/>
</dbReference>
<evidence type="ECO:0000313" key="1">
    <source>
        <dbReference type="EMBL" id="CAD9087556.1"/>
    </source>
</evidence>
<dbReference type="EMBL" id="HBGE01001831">
    <property type="protein sequence ID" value="CAD9087556.1"/>
    <property type="molecule type" value="Transcribed_RNA"/>
</dbReference>
<gene>
    <name evidence="1" type="ORF">ACAT0790_LOCUS1111</name>
</gene>
<dbReference type="CDD" id="cd07040">
    <property type="entry name" value="HP"/>
    <property type="match status" value="1"/>
</dbReference>
<dbReference type="SUPFAM" id="SSF53254">
    <property type="entry name" value="Phosphoglycerate mutase-like"/>
    <property type="match status" value="1"/>
</dbReference>
<dbReference type="InterPro" id="IPR029033">
    <property type="entry name" value="His_PPase_superfam"/>
</dbReference>
<dbReference type="Gene3D" id="3.40.50.1240">
    <property type="entry name" value="Phosphoglycerate mutase-like"/>
    <property type="match status" value="1"/>
</dbReference>
<name>A0A7S1KW94_ALECA</name>
<dbReference type="AlphaFoldDB" id="A0A7S1KW94"/>
<dbReference type="PANTHER" id="PTHR48100:SF1">
    <property type="entry name" value="HISTIDINE PHOSPHATASE FAMILY PROTEIN-RELATED"/>
    <property type="match status" value="1"/>
</dbReference>
<proteinExistence type="predicted"/>
<organism evidence="1">
    <name type="scientific">Alexandrium catenella</name>
    <name type="common">Red tide dinoflagellate</name>
    <name type="synonym">Gonyaulax catenella</name>
    <dbReference type="NCBI Taxonomy" id="2925"/>
    <lineage>
        <taxon>Eukaryota</taxon>
        <taxon>Sar</taxon>
        <taxon>Alveolata</taxon>
        <taxon>Dinophyceae</taxon>
        <taxon>Gonyaulacales</taxon>
        <taxon>Pyrocystaceae</taxon>
        <taxon>Alexandrium</taxon>
    </lineage>
</organism>
<evidence type="ECO:0008006" key="2">
    <source>
        <dbReference type="Google" id="ProtNLM"/>
    </source>
</evidence>
<dbReference type="GO" id="GO:0005737">
    <property type="term" value="C:cytoplasm"/>
    <property type="evidence" value="ECO:0007669"/>
    <property type="project" value="TreeGrafter"/>
</dbReference>
<dbReference type="PANTHER" id="PTHR48100">
    <property type="entry name" value="BROAD-SPECIFICITY PHOSPHATASE YOR283W-RELATED"/>
    <property type="match status" value="1"/>
</dbReference>
<accession>A0A7S1KW94</accession>
<dbReference type="GO" id="GO:0016791">
    <property type="term" value="F:phosphatase activity"/>
    <property type="evidence" value="ECO:0007669"/>
    <property type="project" value="TreeGrafter"/>
</dbReference>
<sequence>MKVIYLVRHAESMENVQVYRCDRAMDRITAYRLPRCGDLCAASRLLCCNVDSPLSPAGEGQLLDVRGQLQAAGFEEKSGIELAVHSTYQRAARTCRELFGSRCPTVALQEIVERTPWEAMTQEWRFRRRLRWFRSWLAERPEWCIVVVGHGYFFQHLLAGTNNPEPMANVEVRRCSFNPSSLHFSDVELLFEPAEQYSSETGDDTDSFSV</sequence>
<reference evidence="1" key="1">
    <citation type="submission" date="2021-01" db="EMBL/GenBank/DDBJ databases">
        <authorList>
            <person name="Corre E."/>
            <person name="Pelletier E."/>
            <person name="Niang G."/>
            <person name="Scheremetjew M."/>
            <person name="Finn R."/>
            <person name="Kale V."/>
            <person name="Holt S."/>
            <person name="Cochrane G."/>
            <person name="Meng A."/>
            <person name="Brown T."/>
            <person name="Cohen L."/>
        </authorList>
    </citation>
    <scope>NUCLEOTIDE SEQUENCE</scope>
    <source>
        <strain evidence="1">OF101</strain>
    </source>
</reference>
<dbReference type="Pfam" id="PF00300">
    <property type="entry name" value="His_Phos_1"/>
    <property type="match status" value="1"/>
</dbReference>
<protein>
    <recommendedName>
        <fullName evidence="2">Phosphoglycerate mutase</fullName>
    </recommendedName>
</protein>